<proteinExistence type="predicted"/>
<gene>
    <name evidence="1" type="ORF">R3P38DRAFT_1230848</name>
</gene>
<reference evidence="1 2" key="1">
    <citation type="journal article" date="2024" name="J Genomics">
        <title>Draft genome sequencing and assembly of Favolaschia claudopus CIRM-BRFM 2984 isolated from oak limbs.</title>
        <authorList>
            <person name="Navarro D."/>
            <person name="Drula E."/>
            <person name="Chaduli D."/>
            <person name="Cazenave R."/>
            <person name="Ahrendt S."/>
            <person name="Wang J."/>
            <person name="Lipzen A."/>
            <person name="Daum C."/>
            <person name="Barry K."/>
            <person name="Grigoriev I.V."/>
            <person name="Favel A."/>
            <person name="Rosso M.N."/>
            <person name="Martin F."/>
        </authorList>
    </citation>
    <scope>NUCLEOTIDE SEQUENCE [LARGE SCALE GENOMIC DNA]</scope>
    <source>
        <strain evidence="1 2">CIRM-BRFM 2984</strain>
    </source>
</reference>
<keyword evidence="2" id="KW-1185">Reference proteome</keyword>
<dbReference type="Proteomes" id="UP001362999">
    <property type="component" value="Unassembled WGS sequence"/>
</dbReference>
<accession>A0AAW0B3M4</accession>
<organism evidence="1 2">
    <name type="scientific">Favolaschia claudopus</name>
    <dbReference type="NCBI Taxonomy" id="2862362"/>
    <lineage>
        <taxon>Eukaryota</taxon>
        <taxon>Fungi</taxon>
        <taxon>Dikarya</taxon>
        <taxon>Basidiomycota</taxon>
        <taxon>Agaricomycotina</taxon>
        <taxon>Agaricomycetes</taxon>
        <taxon>Agaricomycetidae</taxon>
        <taxon>Agaricales</taxon>
        <taxon>Marasmiineae</taxon>
        <taxon>Mycenaceae</taxon>
        <taxon>Favolaschia</taxon>
    </lineage>
</organism>
<sequence>MATQEPWNFFESYITMHVEGALIFVEPDFAILATTQYQHLLVSASQPHTFKYRELGETAFDSFLVQYFINLNISFLFFSTVKTYVQSPQTFKEVLVIHWPAISEDDAVDLFYLFLGIMDCVATTQVEPWLLHVFSPVIDAAIYGYQKYIEDIGGELQNRRKKYKARSTQLSKVEALLRQPQAPPVTFAQITAGNVDVDPLAQGRVANASPDIAVP</sequence>
<evidence type="ECO:0000313" key="1">
    <source>
        <dbReference type="EMBL" id="KAK7019921.1"/>
    </source>
</evidence>
<protein>
    <submittedName>
        <fullName evidence="1">Uncharacterized protein</fullName>
    </submittedName>
</protein>
<dbReference type="AlphaFoldDB" id="A0AAW0B3M4"/>
<name>A0AAW0B3M4_9AGAR</name>
<dbReference type="EMBL" id="JAWWNJ010000042">
    <property type="protein sequence ID" value="KAK7019921.1"/>
    <property type="molecule type" value="Genomic_DNA"/>
</dbReference>
<evidence type="ECO:0000313" key="2">
    <source>
        <dbReference type="Proteomes" id="UP001362999"/>
    </source>
</evidence>
<comment type="caution">
    <text evidence="1">The sequence shown here is derived from an EMBL/GenBank/DDBJ whole genome shotgun (WGS) entry which is preliminary data.</text>
</comment>